<reference evidence="1 2" key="2">
    <citation type="submission" date="2020-02" db="EMBL/GenBank/DDBJ databases">
        <title>Genome sequences of Thiorhodococcus mannitoliphagus and Thiorhodococcus minor, purple sulfur photosynthetic bacteria in the gammaproteobacterial family, Chromatiaceae.</title>
        <authorList>
            <person name="Aviles F.A."/>
            <person name="Meyer T.E."/>
            <person name="Kyndt J.A."/>
        </authorList>
    </citation>
    <scope>NUCLEOTIDE SEQUENCE [LARGE SCALE GENOMIC DNA]</scope>
    <source>
        <strain evidence="1 2">DSM 18266</strain>
    </source>
</reference>
<dbReference type="AlphaFoldDB" id="A0A6P1DPK6"/>
<proteinExistence type="predicted"/>
<accession>A0A6P1DPK6</accession>
<dbReference type="EMBL" id="JAAIJR010000010">
    <property type="protein sequence ID" value="NEX19500.1"/>
    <property type="molecule type" value="Genomic_DNA"/>
</dbReference>
<keyword evidence="2" id="KW-1185">Reference proteome</keyword>
<comment type="caution">
    <text evidence="1">The sequence shown here is derived from an EMBL/GenBank/DDBJ whole genome shotgun (WGS) entry which is preliminary data.</text>
</comment>
<sequence>MQIEVDVSADGVLTARLPQRFRGKHVRVRIEEEVLPRRRDMGRAARRHLMDACYELDTSFETLFNRYQKSLSQ</sequence>
<gene>
    <name evidence="1" type="ORF">G3480_04080</name>
</gene>
<evidence type="ECO:0000313" key="2">
    <source>
        <dbReference type="Proteomes" id="UP000471640"/>
    </source>
</evidence>
<name>A0A6P1DPK6_9GAMM</name>
<evidence type="ECO:0000313" key="1">
    <source>
        <dbReference type="EMBL" id="NEX19500.1"/>
    </source>
</evidence>
<organism evidence="1 2">
    <name type="scientific">Thiorhodococcus mannitoliphagus</name>
    <dbReference type="NCBI Taxonomy" id="329406"/>
    <lineage>
        <taxon>Bacteria</taxon>
        <taxon>Pseudomonadati</taxon>
        <taxon>Pseudomonadota</taxon>
        <taxon>Gammaproteobacteria</taxon>
        <taxon>Chromatiales</taxon>
        <taxon>Chromatiaceae</taxon>
        <taxon>Thiorhodococcus</taxon>
    </lineage>
</organism>
<dbReference type="Proteomes" id="UP000471640">
    <property type="component" value="Unassembled WGS sequence"/>
</dbReference>
<protein>
    <submittedName>
        <fullName evidence="1">Uncharacterized protein</fullName>
    </submittedName>
</protein>
<reference evidence="2" key="1">
    <citation type="journal article" date="2020" name="Microbiol. Resour. Announc.">
        <title>Draft Genome Sequences of Thiorhodococcus mannitoliphagus and Thiorhodococcus minor, Purple Sulfur Photosynthetic Bacteria in the Gammaproteobacterial Family Chromatiaceae.</title>
        <authorList>
            <person name="Aviles F.A."/>
            <person name="Meyer T.E."/>
            <person name="Kyndt J.A."/>
        </authorList>
    </citation>
    <scope>NUCLEOTIDE SEQUENCE [LARGE SCALE GENOMIC DNA]</scope>
    <source>
        <strain evidence="2">DSM 18266</strain>
    </source>
</reference>
<dbReference type="RefSeq" id="WP_164652400.1">
    <property type="nucleotide sequence ID" value="NZ_JAAIJR010000010.1"/>
</dbReference>